<evidence type="ECO:0000256" key="9">
    <source>
        <dbReference type="ARBA" id="ARBA00023136"/>
    </source>
</evidence>
<keyword evidence="8 11" id="KW-0406">Ion transport</keyword>
<keyword evidence="14" id="KW-1185">Reference proteome</keyword>
<keyword evidence="9 11" id="KW-0472">Membrane</keyword>
<sequence length="235" mass="26590">MPFNPDQIVFWQYGPFKLSATLLYTWGVMVLLVTGSWLATRRIRPTLRPGRWQNFLEALVEVIRNQIREVTHQDPDRYLWFVGTLFLFIALSNLLAPVPGYLPPTASLSTTTALALCVFVAVPWFGIREVGLKAYLRQYLEPHPLMLPFNVIGEFSRTLALAVRLYGNLMSGAVIGAVLITLVPFFFPVVMQLLGLLTGFIQAYIFAILALVYIASGCRVQQERLARLRTREESP</sequence>
<keyword evidence="6 11" id="KW-0375">Hydrogen ion transport</keyword>
<evidence type="ECO:0000256" key="6">
    <source>
        <dbReference type="ARBA" id="ARBA00022781"/>
    </source>
</evidence>
<dbReference type="CDD" id="cd00310">
    <property type="entry name" value="ATP-synt_Fo_a_6"/>
    <property type="match status" value="1"/>
</dbReference>
<organism evidence="13 14">
    <name type="scientific">Methylomarinovum tepidoasis</name>
    <dbReference type="NCBI Taxonomy" id="2840183"/>
    <lineage>
        <taxon>Bacteria</taxon>
        <taxon>Pseudomonadati</taxon>
        <taxon>Pseudomonadota</taxon>
        <taxon>Gammaproteobacteria</taxon>
        <taxon>Methylococcales</taxon>
        <taxon>Methylothermaceae</taxon>
        <taxon>Methylomarinovum</taxon>
    </lineage>
</organism>
<name>A0AAU9C429_9GAMM</name>
<evidence type="ECO:0000256" key="3">
    <source>
        <dbReference type="ARBA" id="ARBA00022448"/>
    </source>
</evidence>
<proteinExistence type="inferred from homology"/>
<dbReference type="NCBIfam" id="TIGR03306">
    <property type="entry name" value="altF1_A"/>
    <property type="match status" value="1"/>
</dbReference>
<dbReference type="RefSeq" id="WP_286292816.1">
    <property type="nucleotide sequence ID" value="NZ_AP024718.1"/>
</dbReference>
<dbReference type="InterPro" id="IPR045082">
    <property type="entry name" value="ATP_syn_F0_a_bact/chloroplast"/>
</dbReference>
<feature type="transmembrane region" description="Helical" evidence="11">
    <location>
        <begin position="78"/>
        <end position="96"/>
    </location>
</feature>
<evidence type="ECO:0000256" key="5">
    <source>
        <dbReference type="ARBA" id="ARBA00022692"/>
    </source>
</evidence>
<comment type="function">
    <text evidence="11 12">Key component of the proton channel; it plays a direct role in the translocation of protons across the membrane.</text>
</comment>
<comment type="subcellular location">
    <subcellularLocation>
        <location evidence="11 12">Cell membrane</location>
        <topology evidence="11 12">Multi-pass membrane protein</topology>
    </subcellularLocation>
    <subcellularLocation>
        <location evidence="1">Membrane</location>
        <topology evidence="1">Multi-pass membrane protein</topology>
    </subcellularLocation>
</comment>
<dbReference type="AlphaFoldDB" id="A0AAU9C429"/>
<feature type="transmembrane region" description="Helical" evidence="11">
    <location>
        <begin position="20"/>
        <end position="39"/>
    </location>
</feature>
<feature type="transmembrane region" description="Helical" evidence="11">
    <location>
        <begin position="193"/>
        <end position="215"/>
    </location>
</feature>
<dbReference type="InterPro" id="IPR017692">
    <property type="entry name" value="Alt_ATP_synth_F0_Asu"/>
</dbReference>
<dbReference type="SUPFAM" id="SSF81336">
    <property type="entry name" value="F1F0 ATP synthase subunit A"/>
    <property type="match status" value="1"/>
</dbReference>
<evidence type="ECO:0000256" key="10">
    <source>
        <dbReference type="ARBA" id="ARBA00023310"/>
    </source>
</evidence>
<dbReference type="InterPro" id="IPR000568">
    <property type="entry name" value="ATP_synth_F0_asu"/>
</dbReference>
<dbReference type="GO" id="GO:0045259">
    <property type="term" value="C:proton-transporting ATP synthase complex"/>
    <property type="evidence" value="ECO:0007669"/>
    <property type="project" value="UniProtKB-KW"/>
</dbReference>
<evidence type="ECO:0000256" key="7">
    <source>
        <dbReference type="ARBA" id="ARBA00022989"/>
    </source>
</evidence>
<evidence type="ECO:0000256" key="8">
    <source>
        <dbReference type="ARBA" id="ARBA00023065"/>
    </source>
</evidence>
<dbReference type="PRINTS" id="PR00123">
    <property type="entry name" value="ATPASEA"/>
</dbReference>
<reference evidence="14" key="1">
    <citation type="journal article" date="2024" name="Int. J. Syst. Evol. Microbiol.">
        <title>Methylomarinovum tepidoasis sp. nov., a moderately thermophilic methanotroph of the family Methylothermaceae isolated from a deep-sea hydrothermal field.</title>
        <authorList>
            <person name="Hirayama H."/>
            <person name="Takaki Y."/>
            <person name="Abe M."/>
            <person name="Miyazaki M."/>
            <person name="Uematsu K."/>
            <person name="Matsui Y."/>
            <person name="Takai K."/>
        </authorList>
    </citation>
    <scope>NUCLEOTIDE SEQUENCE [LARGE SCALE GENOMIC DNA]</scope>
    <source>
        <strain evidence="14">IN45</strain>
    </source>
</reference>
<dbReference type="GO" id="GO:0005886">
    <property type="term" value="C:plasma membrane"/>
    <property type="evidence" value="ECO:0007669"/>
    <property type="project" value="UniProtKB-SubCell"/>
</dbReference>
<dbReference type="KEGG" id="meiy:MIN45_P0211"/>
<keyword evidence="10 11" id="KW-0066">ATP synthesis</keyword>
<feature type="transmembrane region" description="Helical" evidence="11">
    <location>
        <begin position="108"/>
        <end position="127"/>
    </location>
</feature>
<dbReference type="Proteomes" id="UP001321450">
    <property type="component" value="Chromosome"/>
</dbReference>
<evidence type="ECO:0000256" key="2">
    <source>
        <dbReference type="ARBA" id="ARBA00006810"/>
    </source>
</evidence>
<evidence type="ECO:0000256" key="4">
    <source>
        <dbReference type="ARBA" id="ARBA00022547"/>
    </source>
</evidence>
<dbReference type="GO" id="GO:0042777">
    <property type="term" value="P:proton motive force-driven plasma membrane ATP synthesis"/>
    <property type="evidence" value="ECO:0007669"/>
    <property type="project" value="TreeGrafter"/>
</dbReference>
<accession>A0AAU9C429</accession>
<dbReference type="EMBL" id="AP024718">
    <property type="protein sequence ID" value="BCX87844.1"/>
    <property type="molecule type" value="Genomic_DNA"/>
</dbReference>
<dbReference type="GO" id="GO:0046933">
    <property type="term" value="F:proton-transporting ATP synthase activity, rotational mechanism"/>
    <property type="evidence" value="ECO:0007669"/>
    <property type="project" value="UniProtKB-UniRule"/>
</dbReference>
<dbReference type="Gene3D" id="1.20.120.220">
    <property type="entry name" value="ATP synthase, F0 complex, subunit A"/>
    <property type="match status" value="1"/>
</dbReference>
<evidence type="ECO:0000256" key="1">
    <source>
        <dbReference type="ARBA" id="ARBA00004141"/>
    </source>
</evidence>
<dbReference type="HAMAP" id="MF_01393">
    <property type="entry name" value="ATP_synth_a_bact"/>
    <property type="match status" value="1"/>
</dbReference>
<dbReference type="InterPro" id="IPR035908">
    <property type="entry name" value="F0_ATP_A_sf"/>
</dbReference>
<dbReference type="PANTHER" id="PTHR42823">
    <property type="entry name" value="ATP SYNTHASE SUBUNIT A, CHLOROPLASTIC"/>
    <property type="match status" value="1"/>
</dbReference>
<dbReference type="Pfam" id="PF00119">
    <property type="entry name" value="ATP-synt_A"/>
    <property type="match status" value="1"/>
</dbReference>
<protein>
    <recommendedName>
        <fullName evidence="11 12">ATP synthase subunit a</fullName>
    </recommendedName>
    <alternativeName>
        <fullName evidence="11">ATP synthase F0 sector subunit a</fullName>
    </alternativeName>
    <alternativeName>
        <fullName evidence="11">F-ATPase subunit 6</fullName>
    </alternativeName>
</protein>
<dbReference type="PANTHER" id="PTHR42823:SF3">
    <property type="entry name" value="ATP SYNTHASE SUBUNIT A, CHLOROPLASTIC"/>
    <property type="match status" value="1"/>
</dbReference>
<comment type="similarity">
    <text evidence="2 11 12">Belongs to the ATPase A chain family.</text>
</comment>
<gene>
    <name evidence="11" type="primary">atpB</name>
    <name evidence="13" type="ORF">MIN45_P0211</name>
</gene>
<keyword evidence="5 11" id="KW-0812">Transmembrane</keyword>
<evidence type="ECO:0000313" key="13">
    <source>
        <dbReference type="EMBL" id="BCX87844.1"/>
    </source>
</evidence>
<evidence type="ECO:0000256" key="12">
    <source>
        <dbReference type="RuleBase" id="RU000483"/>
    </source>
</evidence>
<evidence type="ECO:0000256" key="11">
    <source>
        <dbReference type="HAMAP-Rule" id="MF_01393"/>
    </source>
</evidence>
<keyword evidence="11" id="KW-1003">Cell membrane</keyword>
<keyword evidence="7 11" id="KW-1133">Transmembrane helix</keyword>
<dbReference type="PROSITE" id="PS00449">
    <property type="entry name" value="ATPASE_A"/>
    <property type="match status" value="1"/>
</dbReference>
<dbReference type="NCBIfam" id="TIGR01131">
    <property type="entry name" value="ATP_synt_6_or_A"/>
    <property type="match status" value="1"/>
</dbReference>
<feature type="transmembrane region" description="Helical" evidence="11">
    <location>
        <begin position="165"/>
        <end position="187"/>
    </location>
</feature>
<evidence type="ECO:0000313" key="14">
    <source>
        <dbReference type="Proteomes" id="UP001321450"/>
    </source>
</evidence>
<keyword evidence="3 11" id="KW-0813">Transport</keyword>
<dbReference type="NCBIfam" id="NF004481">
    <property type="entry name" value="PRK05815.2-3"/>
    <property type="match status" value="1"/>
</dbReference>
<keyword evidence="4 11" id="KW-0138">CF(0)</keyword>
<dbReference type="InterPro" id="IPR023011">
    <property type="entry name" value="ATP_synth_F0_asu_AS"/>
</dbReference>